<keyword evidence="4" id="KW-0808">Transferase</keyword>
<dbReference type="PANTHER" id="PTHR43065:SF42">
    <property type="entry name" value="TWO-COMPONENT SENSOR PPRA"/>
    <property type="match status" value="1"/>
</dbReference>
<evidence type="ECO:0000256" key="1">
    <source>
        <dbReference type="ARBA" id="ARBA00000085"/>
    </source>
</evidence>
<keyword evidence="9" id="KW-1133">Transmembrane helix</keyword>
<evidence type="ECO:0000256" key="8">
    <source>
        <dbReference type="ARBA" id="ARBA00023012"/>
    </source>
</evidence>
<comment type="catalytic activity">
    <reaction evidence="1">
        <text>ATP + protein L-histidine = ADP + protein N-phospho-L-histidine.</text>
        <dbReference type="EC" id="2.7.13.3"/>
    </reaction>
</comment>
<dbReference type="NCBIfam" id="TIGR00229">
    <property type="entry name" value="sensory_box"/>
    <property type="match status" value="1"/>
</dbReference>
<dbReference type="SUPFAM" id="SSF55785">
    <property type="entry name" value="PYP-like sensor domain (PAS domain)"/>
    <property type="match status" value="2"/>
</dbReference>
<dbReference type="Pfam" id="PF00989">
    <property type="entry name" value="PAS"/>
    <property type="match status" value="1"/>
</dbReference>
<accession>A0ABY6DKH1</accession>
<dbReference type="Gene3D" id="3.30.565.10">
    <property type="entry name" value="Histidine kinase-like ATPase, C-terminal domain"/>
    <property type="match status" value="1"/>
</dbReference>
<evidence type="ECO:0000256" key="9">
    <source>
        <dbReference type="SAM" id="Phobius"/>
    </source>
</evidence>
<keyword evidence="3" id="KW-0597">Phosphoprotein</keyword>
<dbReference type="PANTHER" id="PTHR43065">
    <property type="entry name" value="SENSOR HISTIDINE KINASE"/>
    <property type="match status" value="1"/>
</dbReference>
<dbReference type="EC" id="2.7.13.3" evidence="2"/>
<feature type="transmembrane region" description="Helical" evidence="9">
    <location>
        <begin position="16"/>
        <end position="35"/>
    </location>
</feature>
<dbReference type="SUPFAM" id="SSF55874">
    <property type="entry name" value="ATPase domain of HSP90 chaperone/DNA topoisomerase II/histidine kinase"/>
    <property type="match status" value="1"/>
</dbReference>
<dbReference type="PRINTS" id="PR00344">
    <property type="entry name" value="BCTRLSENSOR"/>
</dbReference>
<feature type="transmembrane region" description="Helical" evidence="9">
    <location>
        <begin position="253"/>
        <end position="273"/>
    </location>
</feature>
<evidence type="ECO:0000256" key="3">
    <source>
        <dbReference type="ARBA" id="ARBA00022553"/>
    </source>
</evidence>
<keyword evidence="14" id="KW-1185">Reference proteome</keyword>
<evidence type="ECO:0000259" key="12">
    <source>
        <dbReference type="PROSITE" id="PS50113"/>
    </source>
</evidence>
<dbReference type="InterPro" id="IPR036097">
    <property type="entry name" value="HisK_dim/P_sf"/>
</dbReference>
<keyword evidence="8" id="KW-0902">Two-component regulatory system</keyword>
<evidence type="ECO:0000256" key="7">
    <source>
        <dbReference type="ARBA" id="ARBA00022840"/>
    </source>
</evidence>
<dbReference type="SUPFAM" id="SSF47384">
    <property type="entry name" value="Homodimeric domain of signal transducing histidine kinase"/>
    <property type="match status" value="1"/>
</dbReference>
<dbReference type="InterPro" id="IPR005467">
    <property type="entry name" value="His_kinase_dom"/>
</dbReference>
<dbReference type="PROSITE" id="PS50109">
    <property type="entry name" value="HIS_KIN"/>
    <property type="match status" value="1"/>
</dbReference>
<dbReference type="CDD" id="cd00082">
    <property type="entry name" value="HisKA"/>
    <property type="match status" value="1"/>
</dbReference>
<evidence type="ECO:0000256" key="2">
    <source>
        <dbReference type="ARBA" id="ARBA00012438"/>
    </source>
</evidence>
<proteinExistence type="predicted"/>
<evidence type="ECO:0000256" key="4">
    <source>
        <dbReference type="ARBA" id="ARBA00022679"/>
    </source>
</evidence>
<evidence type="ECO:0000313" key="13">
    <source>
        <dbReference type="EMBL" id="UXY14832.1"/>
    </source>
</evidence>
<dbReference type="EMBL" id="CP106753">
    <property type="protein sequence ID" value="UXY14832.1"/>
    <property type="molecule type" value="Genomic_DNA"/>
</dbReference>
<dbReference type="InterPro" id="IPR003594">
    <property type="entry name" value="HATPase_dom"/>
</dbReference>
<dbReference type="Gene3D" id="3.30.450.20">
    <property type="entry name" value="PAS domain"/>
    <property type="match status" value="1"/>
</dbReference>
<feature type="domain" description="PAS" evidence="11">
    <location>
        <begin position="289"/>
        <end position="361"/>
    </location>
</feature>
<dbReference type="InterPro" id="IPR003661">
    <property type="entry name" value="HisK_dim/P_dom"/>
</dbReference>
<dbReference type="Gene3D" id="1.10.287.130">
    <property type="match status" value="1"/>
</dbReference>
<dbReference type="InterPro" id="IPR000700">
    <property type="entry name" value="PAS-assoc_C"/>
</dbReference>
<dbReference type="SMART" id="SM00091">
    <property type="entry name" value="PAS"/>
    <property type="match status" value="1"/>
</dbReference>
<evidence type="ECO:0000256" key="6">
    <source>
        <dbReference type="ARBA" id="ARBA00022777"/>
    </source>
</evidence>
<feature type="domain" description="PAC" evidence="12">
    <location>
        <begin position="365"/>
        <end position="417"/>
    </location>
</feature>
<evidence type="ECO:0000259" key="11">
    <source>
        <dbReference type="PROSITE" id="PS50112"/>
    </source>
</evidence>
<dbReference type="SMART" id="SM00387">
    <property type="entry name" value="HATPase_c"/>
    <property type="match status" value="1"/>
</dbReference>
<keyword evidence="9" id="KW-0812">Transmembrane</keyword>
<dbReference type="InterPro" id="IPR000014">
    <property type="entry name" value="PAS"/>
</dbReference>
<evidence type="ECO:0000313" key="14">
    <source>
        <dbReference type="Proteomes" id="UP001061302"/>
    </source>
</evidence>
<dbReference type="Pfam" id="PF02518">
    <property type="entry name" value="HATPase_c"/>
    <property type="match status" value="1"/>
</dbReference>
<gene>
    <name evidence="13" type="ORF">N8I74_16150</name>
</gene>
<keyword evidence="9" id="KW-0472">Membrane</keyword>
<protein>
    <recommendedName>
        <fullName evidence="2">histidine kinase</fullName>
        <ecNumber evidence="2">2.7.13.3</ecNumber>
    </recommendedName>
</protein>
<dbReference type="InterPro" id="IPR035965">
    <property type="entry name" value="PAS-like_dom_sf"/>
</dbReference>
<dbReference type="InterPro" id="IPR036890">
    <property type="entry name" value="HATPase_C_sf"/>
</dbReference>
<dbReference type="SMART" id="SM00388">
    <property type="entry name" value="HisKA"/>
    <property type="match status" value="1"/>
</dbReference>
<reference evidence="13" key="1">
    <citation type="submission" date="2022-10" db="EMBL/GenBank/DDBJ databases">
        <title>Chitiniphilus purpureus sp. nov., a novel chitin-degrading bacterium isolated from crawfish pond sediment.</title>
        <authorList>
            <person name="Li K."/>
        </authorList>
    </citation>
    <scope>NUCLEOTIDE SEQUENCE</scope>
    <source>
        <strain evidence="13">CD1</strain>
    </source>
</reference>
<sequence length="766" mass="85017">MRLPAFHVSEHGRLPWLLAHAAIGLVLLVLIGYAWNDYRQTHTIQANTLAQDLLWQQQGIRLHLQTNQNVLENLAYGLAARALTENDFNARADALMKVNPELLAVEYIDQRGLRQGGLPIYSGRPNALIPLEDERLVEAIDGAATLGHAVYSNLIPRNQPLIVLVVPYFRGTLYSGAVLATYSLRQLLQQRIPWWMVQRYDLVLVDSRGNAIAPQGVVAVPSLVRQEVELSPPGHALRLVAGVRELPRSSRQVWLLAAVMGLLALLWWGLVLLRARMGERQHAEAALQDEMRFRAAMEDSLLTGLRAMDLSGRIIYVNPAFCRMVGWHAGELLGRMPPMPYWAPEALEECAAAYRAILDGQSPPHGFPLRFMRRDGERFDVRLYSSRLVDGRGECRGWMASLYDVTEIKREREALAASRSQLLTVLEGLEAAVSVTDAQSGQLLYRNRHHADTFALHAEADCCLAPLLPPPALSADCQDPGSGRWYHVQRRSIDWVDGRRVWLDIASDITEQRRAAEVTRLQNEKLQHTARLVSMGELASSLAHELNQPLAAIGSYAAAGEELLAQPVPRVERALDVMVKIGGQARRAGQIIRGIRDFVAKRAPRTELCRLEELLTVPLQLLEPLTRQTRATIDVALPEALPSFPGDAVMLEQVLFNLLKNGLEAMSDMPAEHTRRIRIEAQVCDAEALEIIIADRGPGLAQPASPVQPFFSTKPEGMGVGLNICRSVLEQHRGHLRAEPNPGGGTRFICRLPLANVLITEGAEES</sequence>
<feature type="domain" description="Histidine kinase" evidence="10">
    <location>
        <begin position="541"/>
        <end position="756"/>
    </location>
</feature>
<dbReference type="InterPro" id="IPR013767">
    <property type="entry name" value="PAS_fold"/>
</dbReference>
<dbReference type="Proteomes" id="UP001061302">
    <property type="component" value="Chromosome"/>
</dbReference>
<evidence type="ECO:0000256" key="5">
    <source>
        <dbReference type="ARBA" id="ARBA00022741"/>
    </source>
</evidence>
<keyword evidence="5" id="KW-0547">Nucleotide-binding</keyword>
<keyword evidence="7" id="KW-0067">ATP-binding</keyword>
<dbReference type="CDD" id="cd00130">
    <property type="entry name" value="PAS"/>
    <property type="match status" value="1"/>
</dbReference>
<keyword evidence="6" id="KW-0418">Kinase</keyword>
<dbReference type="PROSITE" id="PS50112">
    <property type="entry name" value="PAS"/>
    <property type="match status" value="1"/>
</dbReference>
<dbReference type="RefSeq" id="WP_263124154.1">
    <property type="nucleotide sequence ID" value="NZ_CP106753.1"/>
</dbReference>
<organism evidence="13 14">
    <name type="scientific">Chitiniphilus purpureus</name>
    <dbReference type="NCBI Taxonomy" id="2981137"/>
    <lineage>
        <taxon>Bacteria</taxon>
        <taxon>Pseudomonadati</taxon>
        <taxon>Pseudomonadota</taxon>
        <taxon>Betaproteobacteria</taxon>
        <taxon>Neisseriales</taxon>
        <taxon>Chitinibacteraceae</taxon>
        <taxon>Chitiniphilus</taxon>
    </lineage>
</organism>
<name>A0ABY6DKH1_9NEIS</name>
<evidence type="ECO:0000259" key="10">
    <source>
        <dbReference type="PROSITE" id="PS50109"/>
    </source>
</evidence>
<dbReference type="PROSITE" id="PS50113">
    <property type="entry name" value="PAC"/>
    <property type="match status" value="1"/>
</dbReference>
<dbReference type="InterPro" id="IPR004358">
    <property type="entry name" value="Sig_transdc_His_kin-like_C"/>
</dbReference>